<comment type="subunit">
    <text evidence="2">Interacts with coenzyme Q.</text>
</comment>
<dbReference type="Pfam" id="PF03364">
    <property type="entry name" value="Polyketide_cyc"/>
    <property type="match status" value="1"/>
</dbReference>
<dbReference type="PANTHER" id="PTHR12901">
    <property type="entry name" value="SPERM PROTEIN HOMOLOG"/>
    <property type="match status" value="1"/>
</dbReference>
<proteinExistence type="inferred from homology"/>
<keyword evidence="6" id="KW-1185">Reference proteome</keyword>
<dbReference type="InterPro" id="IPR023393">
    <property type="entry name" value="START-like_dom_sf"/>
</dbReference>
<dbReference type="GO" id="GO:0005739">
    <property type="term" value="C:mitochondrion"/>
    <property type="evidence" value="ECO:0007669"/>
    <property type="project" value="TreeGrafter"/>
</dbReference>
<organism evidence="5 6">
    <name type="scientific">Beauveria asiatica</name>
    <dbReference type="NCBI Taxonomy" id="1069075"/>
    <lineage>
        <taxon>Eukaryota</taxon>
        <taxon>Fungi</taxon>
        <taxon>Dikarya</taxon>
        <taxon>Ascomycota</taxon>
        <taxon>Pezizomycotina</taxon>
        <taxon>Sordariomycetes</taxon>
        <taxon>Hypocreomycetidae</taxon>
        <taxon>Hypocreales</taxon>
        <taxon>Cordycipitaceae</taxon>
        <taxon>Beauveria</taxon>
    </lineage>
</organism>
<name>A0AAW0RS76_9HYPO</name>
<evidence type="ECO:0000259" key="4">
    <source>
        <dbReference type="Pfam" id="PF03364"/>
    </source>
</evidence>
<dbReference type="Gene3D" id="3.30.530.20">
    <property type="match status" value="1"/>
</dbReference>
<dbReference type="CDD" id="cd07813">
    <property type="entry name" value="COQ10p_like"/>
    <property type="match status" value="1"/>
</dbReference>
<comment type="function">
    <text evidence="3">Required for the function of coenzyme Q in the respiratory chain. May serve as a chaperone or may be involved in the transport of Q6 from its site of synthesis to the catalytic sites of the respiratory complexes.</text>
</comment>
<evidence type="ECO:0000313" key="6">
    <source>
        <dbReference type="Proteomes" id="UP001397290"/>
    </source>
</evidence>
<protein>
    <recommendedName>
        <fullName evidence="4">Coenzyme Q-binding protein COQ10 START domain-containing protein</fullName>
    </recommendedName>
</protein>
<reference evidence="5 6" key="1">
    <citation type="submission" date="2020-02" db="EMBL/GenBank/DDBJ databases">
        <title>Comparative genomics of the hypocrealean fungal genus Beauvera.</title>
        <authorList>
            <person name="Showalter D.N."/>
            <person name="Bushley K.E."/>
            <person name="Rehner S.A."/>
        </authorList>
    </citation>
    <scope>NUCLEOTIDE SEQUENCE [LARGE SCALE GENOMIC DNA]</scope>
    <source>
        <strain evidence="5 6">ARSEF4384</strain>
    </source>
</reference>
<gene>
    <name evidence="5" type="ORF">G3M48_004886</name>
</gene>
<sequence length="295" mass="33027">MTEAHFARSTAIYELACHTIFSCCPCKTIDDITACSATFFSSGNWEYEATYKHFRRRLFKELAEFQYRSLHETNTAEARTNSILALRQTSNIPDMSIRTAARRLPLPNRSRAAVCSRSFFTLPNNNSQTLTATRTLPYSQDQLYELVADVDSYAQFVPYCARSRVTQWSAPDDAGRTWPTLADLHVGWGGLNEEFTSRLRCVPGVSVEAVSGDPTGTSSEPDASAVFKSLVTRWSLRPLTVQPSPSTEVNLNIKYQFTNPLYAAVSAAVSDKVAGLMIEAFEKRAREQLNHRNRA</sequence>
<comment type="caution">
    <text evidence="5">The sequence shown here is derived from an EMBL/GenBank/DDBJ whole genome shotgun (WGS) entry which is preliminary data.</text>
</comment>
<dbReference type="EMBL" id="JAAHCF010000319">
    <property type="protein sequence ID" value="KAK8145119.1"/>
    <property type="molecule type" value="Genomic_DNA"/>
</dbReference>
<accession>A0AAW0RS76</accession>
<dbReference type="AlphaFoldDB" id="A0AAW0RS76"/>
<feature type="domain" description="Coenzyme Q-binding protein COQ10 START" evidence="4">
    <location>
        <begin position="136"/>
        <end position="282"/>
    </location>
</feature>
<dbReference type="GO" id="GO:0045333">
    <property type="term" value="P:cellular respiration"/>
    <property type="evidence" value="ECO:0007669"/>
    <property type="project" value="InterPro"/>
</dbReference>
<dbReference type="SUPFAM" id="SSF55961">
    <property type="entry name" value="Bet v1-like"/>
    <property type="match status" value="1"/>
</dbReference>
<dbReference type="InterPro" id="IPR044996">
    <property type="entry name" value="COQ10-like"/>
</dbReference>
<dbReference type="InterPro" id="IPR005031">
    <property type="entry name" value="COQ10_START"/>
</dbReference>
<comment type="similarity">
    <text evidence="1">Belongs to the COQ10 family.</text>
</comment>
<evidence type="ECO:0000256" key="1">
    <source>
        <dbReference type="ARBA" id="ARBA00006885"/>
    </source>
</evidence>
<evidence type="ECO:0000256" key="2">
    <source>
        <dbReference type="ARBA" id="ARBA00011814"/>
    </source>
</evidence>
<dbReference type="PANTHER" id="PTHR12901:SF10">
    <property type="entry name" value="COENZYME Q-BINDING PROTEIN COQ10, MITOCHONDRIAL"/>
    <property type="match status" value="1"/>
</dbReference>
<dbReference type="Proteomes" id="UP001397290">
    <property type="component" value="Unassembled WGS sequence"/>
</dbReference>
<evidence type="ECO:0000256" key="3">
    <source>
        <dbReference type="ARBA" id="ARBA00024947"/>
    </source>
</evidence>
<evidence type="ECO:0000313" key="5">
    <source>
        <dbReference type="EMBL" id="KAK8145119.1"/>
    </source>
</evidence>
<dbReference type="GO" id="GO:0048039">
    <property type="term" value="F:ubiquinone binding"/>
    <property type="evidence" value="ECO:0007669"/>
    <property type="project" value="InterPro"/>
</dbReference>